<accession>A0A2D3TBF0</accession>
<dbReference type="EMBL" id="CP022932">
    <property type="protein sequence ID" value="ASV33893.1"/>
    <property type="molecule type" value="Genomic_DNA"/>
</dbReference>
<reference evidence="3" key="4">
    <citation type="journal article" date="2018" name="Genome Biol. Evol.">
        <title>Culture-Facilitated Comparative Genomics of the Facultative Symbiont Hamiltonella defensa.</title>
        <authorList>
            <person name="Chevignon G."/>
            <person name="Boyd B.M."/>
            <person name="Brandt J.W."/>
            <person name="Oliver K.M."/>
            <person name="Strand M.R."/>
        </authorList>
    </citation>
    <scope>NUCLEOTIDE SEQUENCE</scope>
    <source>
        <strain evidence="3">ZA17</strain>
    </source>
</reference>
<dbReference type="InterPro" id="IPR010982">
    <property type="entry name" value="Lambda_DNA-bd_dom_sf"/>
</dbReference>
<evidence type="ECO:0000313" key="4">
    <source>
        <dbReference type="Proteomes" id="UP000229055"/>
    </source>
</evidence>
<dbReference type="Proteomes" id="UP000229055">
    <property type="component" value="Chromosome"/>
</dbReference>
<dbReference type="PROSITE" id="PS50943">
    <property type="entry name" value="HTH_CROC1"/>
    <property type="match status" value="1"/>
</dbReference>
<dbReference type="SUPFAM" id="SSF47413">
    <property type="entry name" value="lambda repressor-like DNA-binding domains"/>
    <property type="match status" value="1"/>
</dbReference>
<dbReference type="EMBL" id="CP017613">
    <property type="protein sequence ID" value="ATW33116.1"/>
    <property type="molecule type" value="Genomic_DNA"/>
</dbReference>
<feature type="domain" description="HTH cro/C1-type" evidence="1">
    <location>
        <begin position="5"/>
        <end position="58"/>
    </location>
</feature>
<dbReference type="InterPro" id="IPR031856">
    <property type="entry name" value="YdaS_toxin-like"/>
</dbReference>
<dbReference type="Gene3D" id="1.10.260.40">
    <property type="entry name" value="lambda repressor-like DNA-binding domains"/>
    <property type="match status" value="1"/>
</dbReference>
<evidence type="ECO:0000259" key="1">
    <source>
        <dbReference type="PROSITE" id="PS50943"/>
    </source>
</evidence>
<reference evidence="4" key="1">
    <citation type="submission" date="2016-10" db="EMBL/GenBank/DDBJ databases">
        <authorList>
            <person name="Chevignon G."/>
        </authorList>
    </citation>
    <scope>NUCLEOTIDE SEQUENCE [LARGE SCALE GENOMIC DNA]</scope>
    <source>
        <strain evidence="4">ZA17</strain>
    </source>
</reference>
<dbReference type="Proteomes" id="UP000792865">
    <property type="component" value="Chromosome"/>
</dbReference>
<evidence type="ECO:0000313" key="2">
    <source>
        <dbReference type="EMBL" id="ASV33893.1"/>
    </source>
</evidence>
<name>A0A2D3TBF0_9ENTR</name>
<gene>
    <name evidence="3" type="ORF">BJP43_01180</name>
    <name evidence="2" type="ORF">CJJ18_07745</name>
</gene>
<dbReference type="AlphaFoldDB" id="A0A2D3TBF0"/>
<reference evidence="4" key="3">
    <citation type="submission" date="2017-11" db="EMBL/GenBank/DDBJ databases">
        <title>PacBio sequencing of new strain of the secondary endosymbiont Candidatus Hamiltonella defensa.</title>
        <authorList>
            <person name="Strand M.R."/>
            <person name="Oliver K."/>
        </authorList>
    </citation>
    <scope>NUCLEOTIDE SEQUENCE [LARGE SCALE GENOMIC DNA]</scope>
    <source>
        <strain evidence="4">ZA17</strain>
    </source>
</reference>
<dbReference type="GO" id="GO:0003677">
    <property type="term" value="F:DNA binding"/>
    <property type="evidence" value="ECO:0007669"/>
    <property type="project" value="InterPro"/>
</dbReference>
<organism evidence="3 4">
    <name type="scientific">Candidatus Williamhamiltonella defendens</name>
    <dbReference type="NCBI Taxonomy" id="138072"/>
    <lineage>
        <taxon>Bacteria</taxon>
        <taxon>Pseudomonadati</taxon>
        <taxon>Pseudomonadota</taxon>
        <taxon>Gammaproteobacteria</taxon>
        <taxon>Enterobacterales</taxon>
        <taxon>Enterobacteriaceae</taxon>
        <taxon>aphid secondary symbionts</taxon>
        <taxon>Candidatus Williamhamiltonella</taxon>
    </lineage>
</organism>
<protein>
    <submittedName>
        <fullName evidence="3">Transcriptional regulator</fullName>
    </submittedName>
</protein>
<sequence>MNKVIKKAVKILGSQTKLANACGVTQSAVQKWLHCKTKVAPTNVGSLIKATNGAFQAYEIRPDLPDLFPHPER</sequence>
<dbReference type="InterPro" id="IPR001387">
    <property type="entry name" value="Cro/C1-type_HTH"/>
</dbReference>
<proteinExistence type="predicted"/>
<dbReference type="Pfam" id="PF15943">
    <property type="entry name" value="YdaS_toxin"/>
    <property type="match status" value="1"/>
</dbReference>
<dbReference type="CDD" id="cd00093">
    <property type="entry name" value="HTH_XRE"/>
    <property type="match status" value="1"/>
</dbReference>
<evidence type="ECO:0000313" key="3">
    <source>
        <dbReference type="EMBL" id="ATW33116.1"/>
    </source>
</evidence>
<reference evidence="2" key="2">
    <citation type="submission" date="2017-08" db="EMBL/GenBank/DDBJ databases">
        <title>Genome sequence of Candidatus Hamiltonella defensa from Acyrthosiphon pisum strain MI47.</title>
        <authorList>
            <person name="Patel V.A."/>
            <person name="Chevignon G."/>
            <person name="Russell J.A."/>
            <person name="Oliver K.M."/>
        </authorList>
    </citation>
    <scope>NUCLEOTIDE SEQUENCE</scope>
    <source>
        <strain evidence="2">MI47</strain>
    </source>
</reference>
<dbReference type="RefSeq" id="WP_095034497.1">
    <property type="nucleotide sequence ID" value="NZ_CAWNYN010000001.1"/>
</dbReference>